<protein>
    <submittedName>
        <fullName evidence="3">Cytotoxic</fullName>
    </submittedName>
</protein>
<feature type="domain" description="Colicin E3-like ribonuclease" evidence="2">
    <location>
        <begin position="322"/>
        <end position="370"/>
    </location>
</feature>
<feature type="region of interest" description="Disordered" evidence="1">
    <location>
        <begin position="288"/>
        <end position="309"/>
    </location>
</feature>
<evidence type="ECO:0000256" key="1">
    <source>
        <dbReference type="SAM" id="MobiDB-lite"/>
    </source>
</evidence>
<evidence type="ECO:0000313" key="4">
    <source>
        <dbReference type="Proteomes" id="UP000054624"/>
    </source>
</evidence>
<accession>A0A158E0I3</accession>
<feature type="compositionally biased region" description="Low complexity" evidence="1">
    <location>
        <begin position="1"/>
        <end position="19"/>
    </location>
</feature>
<dbReference type="SUPFAM" id="SSF63840">
    <property type="entry name" value="Ribonuclease domain of colicin E3"/>
    <property type="match status" value="1"/>
</dbReference>
<dbReference type="STRING" id="1777137.AWB76_07852"/>
<dbReference type="Proteomes" id="UP000054624">
    <property type="component" value="Unassembled WGS sequence"/>
</dbReference>
<dbReference type="InterPro" id="IPR036725">
    <property type="entry name" value="ColE3_ribonuclease_sf"/>
</dbReference>
<sequence>MPGAPTANADSASTSSASDARAEPAAGDKRGYTDDVYAQLVDAFGRADGVSSSGSTGGMMFAGPGAPSSDFQLPTVFVTPDSAKLHPQFVTPEGASTGLAYGPGYNGALSGLTVAPAGFGNDVDLNAAAFRVPTTGTGKSSWDALTQQADARIADGTYDRFSDMGHAITDPGSFGDRLKRLAHAATYTRPDADEQTAAALSPPPMSTGDAAIDSMRSSPFAGMAGGIAYELGGTDTDALYASQAAGSLGGVAASVAGYQLPKALQAESRASVSRSNAKVRVAPVDVGTLEEPAGSADNARQTNPPKAESPIWRGFKNAKNGVKTDGTRLFQWDHDHDDIEVYNKRLVHMGSMDPVTGLIYKPPVPGRRLKNW</sequence>
<feature type="compositionally biased region" description="Basic and acidic residues" evidence="1">
    <location>
        <begin position="20"/>
        <end position="32"/>
    </location>
</feature>
<feature type="region of interest" description="Disordered" evidence="1">
    <location>
        <begin position="1"/>
        <end position="32"/>
    </location>
</feature>
<dbReference type="Pfam" id="PF09000">
    <property type="entry name" value="Cytotoxic"/>
    <property type="match status" value="1"/>
</dbReference>
<dbReference type="GO" id="GO:0003723">
    <property type="term" value="F:RNA binding"/>
    <property type="evidence" value="ECO:0007669"/>
    <property type="project" value="InterPro"/>
</dbReference>
<organism evidence="3 4">
    <name type="scientific">Caballeronia temeraria</name>
    <dbReference type="NCBI Taxonomy" id="1777137"/>
    <lineage>
        <taxon>Bacteria</taxon>
        <taxon>Pseudomonadati</taxon>
        <taxon>Pseudomonadota</taxon>
        <taxon>Betaproteobacteria</taxon>
        <taxon>Burkholderiales</taxon>
        <taxon>Burkholderiaceae</taxon>
        <taxon>Caballeronia</taxon>
    </lineage>
</organism>
<reference evidence="4" key="1">
    <citation type="submission" date="2016-01" db="EMBL/GenBank/DDBJ databases">
        <authorList>
            <person name="Peeters Charlotte."/>
        </authorList>
    </citation>
    <scope>NUCLEOTIDE SEQUENCE [LARGE SCALE GENOMIC DNA]</scope>
</reference>
<name>A0A158E0I3_9BURK</name>
<evidence type="ECO:0000313" key="3">
    <source>
        <dbReference type="EMBL" id="SAL00415.1"/>
    </source>
</evidence>
<dbReference type="Gene3D" id="3.10.380.10">
    <property type="entry name" value="Colicin E3-like ribonuclease domain"/>
    <property type="match status" value="1"/>
</dbReference>
<dbReference type="GO" id="GO:0043022">
    <property type="term" value="F:ribosome binding"/>
    <property type="evidence" value="ECO:0007669"/>
    <property type="project" value="InterPro"/>
</dbReference>
<dbReference type="EMBL" id="FCOI02000094">
    <property type="protein sequence ID" value="SAL00415.1"/>
    <property type="molecule type" value="Genomic_DNA"/>
</dbReference>
<proteinExistence type="predicted"/>
<dbReference type="InterPro" id="IPR009105">
    <property type="entry name" value="Colicin_E3_ribonuclease"/>
</dbReference>
<keyword evidence="4" id="KW-1185">Reference proteome</keyword>
<evidence type="ECO:0000259" key="2">
    <source>
        <dbReference type="Pfam" id="PF09000"/>
    </source>
</evidence>
<dbReference type="AlphaFoldDB" id="A0A158E0I3"/>
<dbReference type="GO" id="GO:0016788">
    <property type="term" value="F:hydrolase activity, acting on ester bonds"/>
    <property type="evidence" value="ECO:0007669"/>
    <property type="project" value="InterPro"/>
</dbReference>
<gene>
    <name evidence="3" type="ORF">AWB76_07852</name>
</gene>